<dbReference type="CDD" id="cd00200">
    <property type="entry name" value="WD40"/>
    <property type="match status" value="1"/>
</dbReference>
<evidence type="ECO:0000256" key="2">
    <source>
        <dbReference type="ARBA" id="ARBA00022574"/>
    </source>
</evidence>
<dbReference type="InterPro" id="IPR057227">
    <property type="entry name" value="DUF7905"/>
</dbReference>
<evidence type="ECO:0000256" key="3">
    <source>
        <dbReference type="ARBA" id="ARBA00022737"/>
    </source>
</evidence>
<evidence type="ECO:0000256" key="5">
    <source>
        <dbReference type="SAM" id="MobiDB-lite"/>
    </source>
</evidence>
<keyword evidence="8" id="KW-1185">Reference proteome</keyword>
<dbReference type="AlphaFoldDB" id="A0A9N8VZ94"/>
<evidence type="ECO:0000313" key="8">
    <source>
        <dbReference type="Proteomes" id="UP000789706"/>
    </source>
</evidence>
<dbReference type="PROSITE" id="PS50082">
    <property type="entry name" value="WD_REPEATS_2"/>
    <property type="match status" value="4"/>
</dbReference>
<dbReference type="PROSITE" id="PS50294">
    <property type="entry name" value="WD_REPEATS_REGION"/>
    <property type="match status" value="4"/>
</dbReference>
<comment type="similarity">
    <text evidence="1">Belongs to the WD repeat G protein beta family. Ribosomal protein RACK1 subfamily.</text>
</comment>
<dbReference type="PRINTS" id="PR00320">
    <property type="entry name" value="GPROTEINBRPT"/>
</dbReference>
<dbReference type="InterPro" id="IPR045223">
    <property type="entry name" value="RACK1-like"/>
</dbReference>
<evidence type="ECO:0000259" key="6">
    <source>
        <dbReference type="Pfam" id="PF25482"/>
    </source>
</evidence>
<dbReference type="PANTHER" id="PTHR19868">
    <property type="entry name" value="RECEPTOR FOR ACTIVATED PROTEIN KINASE C RACK1"/>
    <property type="match status" value="1"/>
</dbReference>
<dbReference type="InterPro" id="IPR001680">
    <property type="entry name" value="WD40_rpt"/>
</dbReference>
<dbReference type="OrthoDB" id="7875889at2759"/>
<dbReference type="InterPro" id="IPR036322">
    <property type="entry name" value="WD40_repeat_dom_sf"/>
</dbReference>
<dbReference type="Proteomes" id="UP000789706">
    <property type="component" value="Unassembled WGS sequence"/>
</dbReference>
<organism evidence="7 8">
    <name type="scientific">Diversispora eburnea</name>
    <dbReference type="NCBI Taxonomy" id="1213867"/>
    <lineage>
        <taxon>Eukaryota</taxon>
        <taxon>Fungi</taxon>
        <taxon>Fungi incertae sedis</taxon>
        <taxon>Mucoromycota</taxon>
        <taxon>Glomeromycotina</taxon>
        <taxon>Glomeromycetes</taxon>
        <taxon>Diversisporales</taxon>
        <taxon>Diversisporaceae</taxon>
        <taxon>Diversispora</taxon>
    </lineage>
</organism>
<dbReference type="Gene3D" id="2.130.10.10">
    <property type="entry name" value="YVTN repeat-like/Quinoprotein amine dehydrogenase"/>
    <property type="match status" value="1"/>
</dbReference>
<feature type="region of interest" description="Disordered" evidence="5">
    <location>
        <begin position="583"/>
        <end position="723"/>
    </location>
</feature>
<accession>A0A9N8VZ94</accession>
<feature type="compositionally biased region" description="Polar residues" evidence="5">
    <location>
        <begin position="675"/>
        <end position="684"/>
    </location>
</feature>
<dbReference type="FunFam" id="2.130.10.10:FF:000039">
    <property type="entry name" value="Guanine nucleotide-binding protein subunit beta-like protein"/>
    <property type="match status" value="1"/>
</dbReference>
<feature type="domain" description="DUF7905" evidence="6">
    <location>
        <begin position="882"/>
        <end position="1012"/>
    </location>
</feature>
<evidence type="ECO:0000313" key="7">
    <source>
        <dbReference type="EMBL" id="CAG8465476.1"/>
    </source>
</evidence>
<feature type="compositionally biased region" description="Low complexity" evidence="5">
    <location>
        <begin position="652"/>
        <end position="670"/>
    </location>
</feature>
<dbReference type="Pfam" id="PF00400">
    <property type="entry name" value="WD40"/>
    <property type="match status" value="6"/>
</dbReference>
<dbReference type="InterPro" id="IPR015943">
    <property type="entry name" value="WD40/YVTN_repeat-like_dom_sf"/>
</dbReference>
<dbReference type="GO" id="GO:0045182">
    <property type="term" value="F:translation regulator activity"/>
    <property type="evidence" value="ECO:0007669"/>
    <property type="project" value="InterPro"/>
</dbReference>
<dbReference type="InterPro" id="IPR020472">
    <property type="entry name" value="WD40_PAC1"/>
</dbReference>
<dbReference type="SMART" id="SM00320">
    <property type="entry name" value="WD40"/>
    <property type="match status" value="6"/>
</dbReference>
<feature type="repeat" description="WD" evidence="4">
    <location>
        <begin position="185"/>
        <end position="226"/>
    </location>
</feature>
<reference evidence="7" key="1">
    <citation type="submission" date="2021-06" db="EMBL/GenBank/DDBJ databases">
        <authorList>
            <person name="Kallberg Y."/>
            <person name="Tangrot J."/>
            <person name="Rosling A."/>
        </authorList>
    </citation>
    <scope>NUCLEOTIDE SEQUENCE</scope>
    <source>
        <strain evidence="7">AZ414A</strain>
    </source>
</reference>
<feature type="compositionally biased region" description="Low complexity" evidence="5">
    <location>
        <begin position="705"/>
        <end position="715"/>
    </location>
</feature>
<gene>
    <name evidence="7" type="ORF">DEBURN_LOCUS2896</name>
</gene>
<dbReference type="Pfam" id="PF25482">
    <property type="entry name" value="DUF7905"/>
    <property type="match status" value="1"/>
</dbReference>
<dbReference type="SUPFAM" id="SSF50978">
    <property type="entry name" value="WD40 repeat-like"/>
    <property type="match status" value="1"/>
</dbReference>
<protein>
    <submittedName>
        <fullName evidence="7">663_t:CDS:1</fullName>
    </submittedName>
</protein>
<feature type="compositionally biased region" description="Polar residues" evidence="5">
    <location>
        <begin position="583"/>
        <end position="610"/>
    </location>
</feature>
<feature type="repeat" description="WD" evidence="4">
    <location>
        <begin position="59"/>
        <end position="100"/>
    </location>
</feature>
<dbReference type="GO" id="GO:0043022">
    <property type="term" value="F:ribosome binding"/>
    <property type="evidence" value="ECO:0007669"/>
    <property type="project" value="InterPro"/>
</dbReference>
<keyword evidence="3" id="KW-0677">Repeat</keyword>
<keyword evidence="2 4" id="KW-0853">WD repeat</keyword>
<dbReference type="InterPro" id="IPR019775">
    <property type="entry name" value="WD40_repeat_CS"/>
</dbReference>
<proteinExistence type="inferred from homology"/>
<feature type="repeat" description="WD" evidence="4">
    <location>
        <begin position="11"/>
        <end position="53"/>
    </location>
</feature>
<dbReference type="GO" id="GO:0007165">
    <property type="term" value="P:signal transduction"/>
    <property type="evidence" value="ECO:0007669"/>
    <property type="project" value="UniProtKB-ARBA"/>
</dbReference>
<name>A0A9N8VZ94_9GLOM</name>
<comment type="caution">
    <text evidence="7">The sequence shown here is derived from an EMBL/GenBank/DDBJ whole genome shotgun (WGS) entry which is preliminary data.</text>
</comment>
<dbReference type="PROSITE" id="PS00678">
    <property type="entry name" value="WD_REPEATS_1"/>
    <property type="match status" value="2"/>
</dbReference>
<sequence length="1078" mass="122428">MTDTLSLRGTLEGHSNWVTAIATTSENPDMILSASRDKTIIVWTLTRDETNYGVPRKALTGHNHFVQDVVISSDGQFALSASWDKTLRLWDLNTGTTTRRFVGHEKDVLSVSFSPDNRQIVSGSRDKTIKLWNTLGECKFNIQDEGHTEWVSCVRFSPNPSNPVIVSCGWDKLVKLTKCKLRTNHIGHKGYINTVTISPDGSLCASGGKDGITMLWDLNEGKHLYSLEAGDIINALVFSPNRYWLCAATASFIKIWDLETKTVVDDLKPEFTETGRFSKDPECISLAWSPDGTTLFAGYTVMDDDSGFPEFVHVVYTIWEWNENQIIELQNLWNEIEEKHSEHNVEISFLPEKQAFEIKTSSDEIMKELHKEFSNILHNMSSKAKTVLTIPKRKAKRSVEKSAVTVVGIPPPLLVPDLPIFNEIDDKYEFEEKYFFSKNIKSVNEVLGSDQREFNQNCDFWKEICAECKVSGDIIPKEKAIIIIGGNKRDIEEAKKRLATLERIHLKARFRRIELLLVHYPYQSVPFKLCFVKLSTHFYFSKVFKDPNLRDHYIIIPATQNPASRKWRTPNITNNITLDSNKLINNSDLPGQRQVNQMPESSSIKQNEFNPHNWPAVEQPTTRIPWSTDDPPDLLNSTSFPPMRSNTTPIRNNSQNYSSSSNVPVTSVSEPSEEQNSSRSPLSDDQNKMRINLAAQRKMRAQYGQTSQTSQSTSTSDRKSYSGLFGNEYTEKVKFAEPFEEESVNDRPMMNPSVHNMVLEKGPNNADNNANNARTPGKILGKVTLTKIDPNVIPKKLWEYTDLKDVIVGQYGASPTFKNFATNIPELSEKLVEILGKKPSQKNAYFEICANARNSPHSEHIPVYMYINSNLVTLDKVALPWNRLVDIDLTVLDRNFDFGMSLAARRLLRPDIKPFSTFIKKTAVSPTSVITFEHIPDFLHVKSINYKVTSRYKLHYPYIAELTRIEQLPLSEQNNSNKIMGRTGKGIVKWTIENETLGAGQLAEWTVEDILGEEPNMALLVEYIKTMLLLVERCSKVVEENKQDILNKLEQLDRPVPAAATIFNYANLLNLKISLQTI</sequence>
<feature type="compositionally biased region" description="Polar residues" evidence="5">
    <location>
        <begin position="635"/>
        <end position="651"/>
    </location>
</feature>
<evidence type="ECO:0000256" key="1">
    <source>
        <dbReference type="ARBA" id="ARBA00007253"/>
    </source>
</evidence>
<feature type="repeat" description="WD" evidence="4">
    <location>
        <begin position="101"/>
        <end position="133"/>
    </location>
</feature>
<evidence type="ECO:0000256" key="4">
    <source>
        <dbReference type="PROSITE-ProRule" id="PRU00221"/>
    </source>
</evidence>
<dbReference type="EMBL" id="CAJVPK010000168">
    <property type="protein sequence ID" value="CAG8465476.1"/>
    <property type="molecule type" value="Genomic_DNA"/>
</dbReference>